<gene>
    <name evidence="1" type="ORF">XAT740_LOCUS63711</name>
</gene>
<feature type="non-terminal residue" evidence="1">
    <location>
        <position position="1"/>
    </location>
</feature>
<proteinExistence type="predicted"/>
<protein>
    <submittedName>
        <fullName evidence="1">Uncharacterized protein</fullName>
    </submittedName>
</protein>
<evidence type="ECO:0000313" key="2">
    <source>
        <dbReference type="Proteomes" id="UP000663828"/>
    </source>
</evidence>
<comment type="caution">
    <text evidence="1">The sequence shown here is derived from an EMBL/GenBank/DDBJ whole genome shotgun (WGS) entry which is preliminary data.</text>
</comment>
<reference evidence="1" key="1">
    <citation type="submission" date="2021-02" db="EMBL/GenBank/DDBJ databases">
        <authorList>
            <person name="Nowell W R."/>
        </authorList>
    </citation>
    <scope>NUCLEOTIDE SEQUENCE</scope>
</reference>
<sequence length="99" mass="11783">CLQYILDLHSIDDEYLAIAYLQMGDKINAVAVFSKSIYGEPARRYNANACRRYLNYVYNETLNDQERMEFERDYAKHFVLGIDSTHDHYSYELLPLEKF</sequence>
<dbReference type="Proteomes" id="UP000663828">
    <property type="component" value="Unassembled WGS sequence"/>
</dbReference>
<accession>A0A816HPD4</accession>
<organism evidence="1 2">
    <name type="scientific">Adineta ricciae</name>
    <name type="common">Rotifer</name>
    <dbReference type="NCBI Taxonomy" id="249248"/>
    <lineage>
        <taxon>Eukaryota</taxon>
        <taxon>Metazoa</taxon>
        <taxon>Spiralia</taxon>
        <taxon>Gnathifera</taxon>
        <taxon>Rotifera</taxon>
        <taxon>Eurotatoria</taxon>
        <taxon>Bdelloidea</taxon>
        <taxon>Adinetida</taxon>
        <taxon>Adinetidae</taxon>
        <taxon>Adineta</taxon>
    </lineage>
</organism>
<evidence type="ECO:0000313" key="1">
    <source>
        <dbReference type="EMBL" id="CAF1690371.1"/>
    </source>
</evidence>
<dbReference type="AlphaFoldDB" id="A0A816HPD4"/>
<name>A0A816HPD4_ADIRI</name>
<dbReference type="EMBL" id="CAJNOR010020270">
    <property type="protein sequence ID" value="CAF1690371.1"/>
    <property type="molecule type" value="Genomic_DNA"/>
</dbReference>
<keyword evidence="2" id="KW-1185">Reference proteome</keyword>